<dbReference type="Pfam" id="PF02580">
    <property type="entry name" value="Tyr_Deacylase"/>
    <property type="match status" value="1"/>
</dbReference>
<keyword evidence="6" id="KW-0963">Cytoplasm</keyword>
<comment type="catalytic activity">
    <reaction evidence="5">
        <text>a D-aminoacyl-tRNA + H2O = a tRNA + a D-alpha-amino acid + H(+)</text>
        <dbReference type="Rhea" id="RHEA:13953"/>
        <dbReference type="Rhea" id="RHEA-COMP:10123"/>
        <dbReference type="Rhea" id="RHEA-COMP:10124"/>
        <dbReference type="ChEBI" id="CHEBI:15377"/>
        <dbReference type="ChEBI" id="CHEBI:15378"/>
        <dbReference type="ChEBI" id="CHEBI:59871"/>
        <dbReference type="ChEBI" id="CHEBI:78442"/>
        <dbReference type="ChEBI" id="CHEBI:79333"/>
        <dbReference type="EC" id="3.1.1.96"/>
    </reaction>
</comment>
<evidence type="ECO:0000256" key="3">
    <source>
        <dbReference type="ARBA" id="ARBA00020007"/>
    </source>
</evidence>
<dbReference type="EC" id="3.1.1.96" evidence="2 6"/>
<gene>
    <name evidence="8" type="ORF">P167DRAFT_531398</name>
</gene>
<protein>
    <recommendedName>
        <fullName evidence="3 6">D-aminoacyl-tRNA deacylase</fullName>
        <ecNumber evidence="2 6">3.1.1.96</ecNumber>
    </recommendedName>
</protein>
<dbReference type="Proteomes" id="UP000277580">
    <property type="component" value="Unassembled WGS sequence"/>
</dbReference>
<dbReference type="GO" id="GO:0005737">
    <property type="term" value="C:cytoplasm"/>
    <property type="evidence" value="ECO:0007669"/>
    <property type="project" value="UniProtKB-SubCell"/>
</dbReference>
<keyword evidence="6" id="KW-0694">RNA-binding</keyword>
<dbReference type="OrthoDB" id="275783at2759"/>
<dbReference type="GO" id="GO:0051500">
    <property type="term" value="F:D-tyrosyl-tRNA(Tyr) deacylase activity"/>
    <property type="evidence" value="ECO:0007669"/>
    <property type="project" value="TreeGrafter"/>
</dbReference>
<dbReference type="NCBIfam" id="TIGR00256">
    <property type="entry name" value="D-aminoacyl-tRNA deacylase"/>
    <property type="match status" value="1"/>
</dbReference>
<evidence type="ECO:0000256" key="4">
    <source>
        <dbReference type="ARBA" id="ARBA00047676"/>
    </source>
</evidence>
<dbReference type="AlphaFoldDB" id="A0A3N4L6N3"/>
<keyword evidence="9" id="KW-1185">Reference proteome</keyword>
<dbReference type="PANTHER" id="PTHR10472">
    <property type="entry name" value="D-TYROSYL-TRNA TYR DEACYLASE"/>
    <property type="match status" value="1"/>
</dbReference>
<dbReference type="GO" id="GO:0106026">
    <property type="term" value="F:Gly-tRNA(Ala) deacylase activity"/>
    <property type="evidence" value="ECO:0007669"/>
    <property type="project" value="RHEA"/>
</dbReference>
<comment type="similarity">
    <text evidence="1 6">Belongs to the DTD family.</text>
</comment>
<dbReference type="InterPro" id="IPR003732">
    <property type="entry name" value="Daa-tRNA_deacyls_DTD"/>
</dbReference>
<dbReference type="GO" id="GO:0000049">
    <property type="term" value="F:tRNA binding"/>
    <property type="evidence" value="ECO:0007669"/>
    <property type="project" value="UniProtKB-KW"/>
</dbReference>
<dbReference type="STRING" id="1392247.A0A3N4L6N3"/>
<dbReference type="FunFam" id="3.50.80.10:FF:000001">
    <property type="entry name" value="D-aminoacyl-tRNA deacylase"/>
    <property type="match status" value="1"/>
</dbReference>
<dbReference type="Gene3D" id="3.50.80.10">
    <property type="entry name" value="D-tyrosyl-tRNA(Tyr) deacylase"/>
    <property type="match status" value="1"/>
</dbReference>
<evidence type="ECO:0000256" key="5">
    <source>
        <dbReference type="ARBA" id="ARBA00048018"/>
    </source>
</evidence>
<comment type="catalytic activity">
    <reaction evidence="4">
        <text>glycyl-tRNA(Ala) + H2O = tRNA(Ala) + glycine + H(+)</text>
        <dbReference type="Rhea" id="RHEA:53744"/>
        <dbReference type="Rhea" id="RHEA-COMP:9657"/>
        <dbReference type="Rhea" id="RHEA-COMP:13640"/>
        <dbReference type="ChEBI" id="CHEBI:15377"/>
        <dbReference type="ChEBI" id="CHEBI:15378"/>
        <dbReference type="ChEBI" id="CHEBI:57305"/>
        <dbReference type="ChEBI" id="CHEBI:78442"/>
        <dbReference type="ChEBI" id="CHEBI:78522"/>
        <dbReference type="EC" id="3.1.1.96"/>
    </reaction>
</comment>
<comment type="subcellular location">
    <subcellularLocation>
        <location evidence="6">Cytoplasm</location>
    </subcellularLocation>
</comment>
<name>A0A3N4L6N3_9PEZI</name>
<accession>A0A3N4L6N3</accession>
<evidence type="ECO:0000256" key="1">
    <source>
        <dbReference type="ARBA" id="ARBA00009673"/>
    </source>
</evidence>
<organism evidence="8 9">
    <name type="scientific">Morchella conica CCBAS932</name>
    <dbReference type="NCBI Taxonomy" id="1392247"/>
    <lineage>
        <taxon>Eukaryota</taxon>
        <taxon>Fungi</taxon>
        <taxon>Dikarya</taxon>
        <taxon>Ascomycota</taxon>
        <taxon>Pezizomycotina</taxon>
        <taxon>Pezizomycetes</taxon>
        <taxon>Pezizales</taxon>
        <taxon>Morchellaceae</taxon>
        <taxon>Morchella</taxon>
    </lineage>
</organism>
<evidence type="ECO:0000256" key="7">
    <source>
        <dbReference type="SAM" id="MobiDB-lite"/>
    </source>
</evidence>
<evidence type="ECO:0000256" key="6">
    <source>
        <dbReference type="RuleBase" id="RU003470"/>
    </source>
</evidence>
<proteinExistence type="inferred from homology"/>
<keyword evidence="6" id="KW-0820">tRNA-binding</keyword>
<sequence>MKAIIQRVLSASVTVDNQIVSSIGKGILVFAAVAPDDTPKDVELLANKILKLKVWDSPSDGGRWKMSAMDMDYQVLLVSQFTLLAKTKKGSKPDFHGACPPALAADIYTSLLDKTRALYAGEKGLAQEDAMTRVQDGVFGAMMQVALVNDGPVTFELSTPEKSETVTSNKGGKKEKSEGEGKGDTGGNVISNSD</sequence>
<feature type="region of interest" description="Disordered" evidence="7">
    <location>
        <begin position="156"/>
        <end position="194"/>
    </location>
</feature>
<feature type="compositionally biased region" description="Basic and acidic residues" evidence="7">
    <location>
        <begin position="172"/>
        <end position="183"/>
    </location>
</feature>
<evidence type="ECO:0000256" key="2">
    <source>
        <dbReference type="ARBA" id="ARBA00013056"/>
    </source>
</evidence>
<dbReference type="InParanoid" id="A0A3N4L6N3"/>
<dbReference type="HAMAP" id="MF_00518">
    <property type="entry name" value="Deacylase_Dtd"/>
    <property type="match status" value="1"/>
</dbReference>
<evidence type="ECO:0000313" key="8">
    <source>
        <dbReference type="EMBL" id="RPB17139.1"/>
    </source>
</evidence>
<keyword evidence="6" id="KW-0378">Hydrolase</keyword>
<dbReference type="PANTHER" id="PTHR10472:SF5">
    <property type="entry name" value="D-AMINOACYL-TRNA DEACYLASE 1"/>
    <property type="match status" value="1"/>
</dbReference>
<dbReference type="EMBL" id="ML119106">
    <property type="protein sequence ID" value="RPB17139.1"/>
    <property type="molecule type" value="Genomic_DNA"/>
</dbReference>
<dbReference type="SUPFAM" id="SSF69500">
    <property type="entry name" value="DTD-like"/>
    <property type="match status" value="1"/>
</dbReference>
<dbReference type="InterPro" id="IPR023509">
    <property type="entry name" value="DTD-like_sf"/>
</dbReference>
<dbReference type="FunCoup" id="A0A3N4L6N3">
    <property type="interactions" value="1542"/>
</dbReference>
<reference evidence="8 9" key="1">
    <citation type="journal article" date="2018" name="Nat. Ecol. Evol.">
        <title>Pezizomycetes genomes reveal the molecular basis of ectomycorrhizal truffle lifestyle.</title>
        <authorList>
            <person name="Murat C."/>
            <person name="Payen T."/>
            <person name="Noel B."/>
            <person name="Kuo A."/>
            <person name="Morin E."/>
            <person name="Chen J."/>
            <person name="Kohler A."/>
            <person name="Krizsan K."/>
            <person name="Balestrini R."/>
            <person name="Da Silva C."/>
            <person name="Montanini B."/>
            <person name="Hainaut M."/>
            <person name="Levati E."/>
            <person name="Barry K.W."/>
            <person name="Belfiori B."/>
            <person name="Cichocki N."/>
            <person name="Clum A."/>
            <person name="Dockter R.B."/>
            <person name="Fauchery L."/>
            <person name="Guy J."/>
            <person name="Iotti M."/>
            <person name="Le Tacon F."/>
            <person name="Lindquist E.A."/>
            <person name="Lipzen A."/>
            <person name="Malagnac F."/>
            <person name="Mello A."/>
            <person name="Molinier V."/>
            <person name="Miyauchi S."/>
            <person name="Poulain J."/>
            <person name="Riccioni C."/>
            <person name="Rubini A."/>
            <person name="Sitrit Y."/>
            <person name="Splivallo R."/>
            <person name="Traeger S."/>
            <person name="Wang M."/>
            <person name="Zifcakova L."/>
            <person name="Wipf D."/>
            <person name="Zambonelli A."/>
            <person name="Paolocci F."/>
            <person name="Nowrousian M."/>
            <person name="Ottonello S."/>
            <person name="Baldrian P."/>
            <person name="Spatafora J.W."/>
            <person name="Henrissat B."/>
            <person name="Nagy L.G."/>
            <person name="Aury J.M."/>
            <person name="Wincker P."/>
            <person name="Grigoriev I.V."/>
            <person name="Bonfante P."/>
            <person name="Martin F.M."/>
        </authorList>
    </citation>
    <scope>NUCLEOTIDE SEQUENCE [LARGE SCALE GENOMIC DNA]</scope>
    <source>
        <strain evidence="8 9">CCBAS932</strain>
    </source>
</reference>
<evidence type="ECO:0000313" key="9">
    <source>
        <dbReference type="Proteomes" id="UP000277580"/>
    </source>
</evidence>